<feature type="signal peptide" evidence="3">
    <location>
        <begin position="1"/>
        <end position="19"/>
    </location>
</feature>
<evidence type="ECO:0000313" key="5">
    <source>
        <dbReference type="EMBL" id="CAH3013654.1"/>
    </source>
</evidence>
<gene>
    <name evidence="5" type="ORF">PEVE_00000093</name>
</gene>
<protein>
    <recommendedName>
        <fullName evidence="4">Saposin B-type domain-containing protein</fullName>
    </recommendedName>
</protein>
<name>A0ABN8LDC9_9CNID</name>
<feature type="compositionally biased region" description="Acidic residues" evidence="2">
    <location>
        <begin position="193"/>
        <end position="213"/>
    </location>
</feature>
<dbReference type="PROSITE" id="PS50015">
    <property type="entry name" value="SAP_B"/>
    <property type="match status" value="1"/>
</dbReference>
<dbReference type="InterPro" id="IPR016024">
    <property type="entry name" value="ARM-type_fold"/>
</dbReference>
<keyword evidence="3" id="KW-0732">Signal</keyword>
<reference evidence="5 6" key="1">
    <citation type="submission" date="2022-05" db="EMBL/GenBank/DDBJ databases">
        <authorList>
            <consortium name="Genoscope - CEA"/>
            <person name="William W."/>
        </authorList>
    </citation>
    <scope>NUCLEOTIDE SEQUENCE [LARGE SCALE GENOMIC DNA]</scope>
</reference>
<dbReference type="Proteomes" id="UP001159427">
    <property type="component" value="Unassembled WGS sequence"/>
</dbReference>
<comment type="caution">
    <text evidence="5">The sequence shown here is derived from an EMBL/GenBank/DDBJ whole genome shotgun (WGS) entry which is preliminary data.</text>
</comment>
<evidence type="ECO:0000259" key="4">
    <source>
        <dbReference type="PROSITE" id="PS50015"/>
    </source>
</evidence>
<evidence type="ECO:0000256" key="1">
    <source>
        <dbReference type="ARBA" id="ARBA00023157"/>
    </source>
</evidence>
<feature type="chain" id="PRO_5046019599" description="Saposin B-type domain-containing protein" evidence="3">
    <location>
        <begin position="20"/>
        <end position="224"/>
    </location>
</feature>
<dbReference type="EMBL" id="CALNXI010000001">
    <property type="protein sequence ID" value="CAH3013654.1"/>
    <property type="molecule type" value="Genomic_DNA"/>
</dbReference>
<evidence type="ECO:0000256" key="3">
    <source>
        <dbReference type="SAM" id="SignalP"/>
    </source>
</evidence>
<keyword evidence="1" id="KW-1015">Disulfide bond</keyword>
<accession>A0ABN8LDC9</accession>
<dbReference type="Gene3D" id="1.10.225.10">
    <property type="entry name" value="Saposin-like"/>
    <property type="match status" value="1"/>
</dbReference>
<keyword evidence="6" id="KW-1185">Reference proteome</keyword>
<evidence type="ECO:0000313" key="6">
    <source>
        <dbReference type="Proteomes" id="UP001159427"/>
    </source>
</evidence>
<proteinExistence type="predicted"/>
<evidence type="ECO:0000256" key="2">
    <source>
        <dbReference type="SAM" id="MobiDB-lite"/>
    </source>
</evidence>
<sequence length="224" mass="25374">MDVLLRISMALVLCLSALGSKVKLPPDMSQAIFCESCSAVMQEIGKLLAKKSSDPRELQVVEAMEDICQAKYFSKYHYSPPTTIKACKFLIVKYEEELEQLLTTKSADYEKEVCYELTKACEGVDRSKKEKEEMDVRFNDQKQEVKTEKSTPQKDDDGIQRMNIDINDPGAAKRLADQIKMQVAQQQAMGGGSDDEDDDDDEDEDEEEDEDEDNSSKTKKKTEL</sequence>
<feature type="compositionally biased region" description="Basic and acidic residues" evidence="2">
    <location>
        <begin position="126"/>
        <end position="159"/>
    </location>
</feature>
<organism evidence="5 6">
    <name type="scientific">Porites evermanni</name>
    <dbReference type="NCBI Taxonomy" id="104178"/>
    <lineage>
        <taxon>Eukaryota</taxon>
        <taxon>Metazoa</taxon>
        <taxon>Cnidaria</taxon>
        <taxon>Anthozoa</taxon>
        <taxon>Hexacorallia</taxon>
        <taxon>Scleractinia</taxon>
        <taxon>Fungiina</taxon>
        <taxon>Poritidae</taxon>
        <taxon>Porites</taxon>
    </lineage>
</organism>
<dbReference type="InterPro" id="IPR008139">
    <property type="entry name" value="SaposinB_dom"/>
</dbReference>
<feature type="region of interest" description="Disordered" evidence="2">
    <location>
        <begin position="126"/>
        <end position="224"/>
    </location>
</feature>
<feature type="domain" description="Saposin B-type" evidence="4">
    <location>
        <begin position="30"/>
        <end position="125"/>
    </location>
</feature>
<dbReference type="SUPFAM" id="SSF48371">
    <property type="entry name" value="ARM repeat"/>
    <property type="match status" value="1"/>
</dbReference>